<organism evidence="2 3">
    <name type="scientific">Heterocephalus glaber</name>
    <name type="common">Naked mole rat</name>
    <dbReference type="NCBI Taxonomy" id="10181"/>
    <lineage>
        <taxon>Eukaryota</taxon>
        <taxon>Metazoa</taxon>
        <taxon>Chordata</taxon>
        <taxon>Craniata</taxon>
        <taxon>Vertebrata</taxon>
        <taxon>Euteleostomi</taxon>
        <taxon>Mammalia</taxon>
        <taxon>Eutheria</taxon>
        <taxon>Euarchontoglires</taxon>
        <taxon>Glires</taxon>
        <taxon>Rodentia</taxon>
        <taxon>Hystricomorpha</taxon>
        <taxon>Bathyergidae</taxon>
        <taxon>Heterocephalus</taxon>
    </lineage>
</organism>
<proteinExistence type="predicted"/>
<accession>G5CB23</accession>
<feature type="non-terminal residue" evidence="2">
    <location>
        <position position="58"/>
    </location>
</feature>
<protein>
    <submittedName>
        <fullName evidence="2">Uncharacterized protein</fullName>
    </submittedName>
</protein>
<dbReference type="eggNOG" id="ENOG502T9UX">
    <property type="taxonomic scope" value="Eukaryota"/>
</dbReference>
<gene>
    <name evidence="2" type="ORF">GW7_07907</name>
</gene>
<evidence type="ECO:0000313" key="2">
    <source>
        <dbReference type="EMBL" id="EHB18734.1"/>
    </source>
</evidence>
<evidence type="ECO:0000256" key="1">
    <source>
        <dbReference type="SAM" id="MobiDB-lite"/>
    </source>
</evidence>
<dbReference type="InParanoid" id="G5CB23"/>
<reference evidence="2 3" key="1">
    <citation type="journal article" date="2011" name="Nature">
        <title>Genome sequencing reveals insights into physiology and longevity of the naked mole rat.</title>
        <authorList>
            <person name="Kim E.B."/>
            <person name="Fang X."/>
            <person name="Fushan A.A."/>
            <person name="Huang Z."/>
            <person name="Lobanov A.V."/>
            <person name="Han L."/>
            <person name="Marino S.M."/>
            <person name="Sun X."/>
            <person name="Turanov A.A."/>
            <person name="Yang P."/>
            <person name="Yim S.H."/>
            <person name="Zhao X."/>
            <person name="Kasaikina M.V."/>
            <person name="Stoletzki N."/>
            <person name="Peng C."/>
            <person name="Polak P."/>
            <person name="Xiong Z."/>
            <person name="Kiezun A."/>
            <person name="Zhu Y."/>
            <person name="Chen Y."/>
            <person name="Kryukov G.V."/>
            <person name="Zhang Q."/>
            <person name="Peshkin L."/>
            <person name="Yang L."/>
            <person name="Bronson R.T."/>
            <person name="Buffenstein R."/>
            <person name="Wang B."/>
            <person name="Han C."/>
            <person name="Li Q."/>
            <person name="Chen L."/>
            <person name="Zhao W."/>
            <person name="Sunyaev S.R."/>
            <person name="Park T.J."/>
            <person name="Zhang G."/>
            <person name="Wang J."/>
            <person name="Gladyshev V.N."/>
        </authorList>
    </citation>
    <scope>NUCLEOTIDE SEQUENCE [LARGE SCALE GENOMIC DNA]</scope>
</reference>
<feature type="non-terminal residue" evidence="2">
    <location>
        <position position="1"/>
    </location>
</feature>
<dbReference type="EMBL" id="JH174264">
    <property type="protein sequence ID" value="EHB18734.1"/>
    <property type="molecule type" value="Genomic_DNA"/>
</dbReference>
<dbReference type="AlphaFoldDB" id="G5CB23"/>
<dbReference type="Proteomes" id="UP000006813">
    <property type="component" value="Unassembled WGS sequence"/>
</dbReference>
<evidence type="ECO:0000313" key="3">
    <source>
        <dbReference type="Proteomes" id="UP000006813"/>
    </source>
</evidence>
<name>G5CB23_HETGA</name>
<sequence length="58" mass="6276">PTSALANTNRESPVNQQGSMQTIGLGPSFILSGNFPSNHKTETLLCFRNELTLGKIFP</sequence>
<feature type="region of interest" description="Disordered" evidence="1">
    <location>
        <begin position="1"/>
        <end position="21"/>
    </location>
</feature>